<dbReference type="RefSeq" id="WP_188610889.1">
    <property type="nucleotide sequence ID" value="NZ_BMGG01000007.1"/>
</dbReference>
<comment type="similarity">
    <text evidence="1 2">Belongs to the enoyl-CoA hydratase/isomerase family.</text>
</comment>
<gene>
    <name evidence="4" type="primary">echA2</name>
    <name evidence="4" type="ORF">GCM10010994_39440</name>
</gene>
<protein>
    <submittedName>
        <fullName evidence="4">Enoyl-CoA hydratase</fullName>
    </submittedName>
</protein>
<name>A0A916UKX0_9HYPH</name>
<reference evidence="4" key="2">
    <citation type="submission" date="2020-09" db="EMBL/GenBank/DDBJ databases">
        <authorList>
            <person name="Sun Q."/>
            <person name="Zhou Y."/>
        </authorList>
    </citation>
    <scope>NUCLEOTIDE SEQUENCE</scope>
    <source>
        <strain evidence="4">CGMCC 1.12919</strain>
    </source>
</reference>
<reference evidence="4" key="1">
    <citation type="journal article" date="2014" name="Int. J. Syst. Evol. Microbiol.">
        <title>Complete genome sequence of Corynebacterium casei LMG S-19264T (=DSM 44701T), isolated from a smear-ripened cheese.</title>
        <authorList>
            <consortium name="US DOE Joint Genome Institute (JGI-PGF)"/>
            <person name="Walter F."/>
            <person name="Albersmeier A."/>
            <person name="Kalinowski J."/>
            <person name="Ruckert C."/>
        </authorList>
    </citation>
    <scope>NUCLEOTIDE SEQUENCE</scope>
    <source>
        <strain evidence="4">CGMCC 1.12919</strain>
    </source>
</reference>
<organism evidence="4 5">
    <name type="scientific">Chelatococcus reniformis</name>
    <dbReference type="NCBI Taxonomy" id="1494448"/>
    <lineage>
        <taxon>Bacteria</taxon>
        <taxon>Pseudomonadati</taxon>
        <taxon>Pseudomonadota</taxon>
        <taxon>Alphaproteobacteria</taxon>
        <taxon>Hyphomicrobiales</taxon>
        <taxon>Chelatococcaceae</taxon>
        <taxon>Chelatococcus</taxon>
    </lineage>
</organism>
<dbReference type="Gene3D" id="3.90.226.10">
    <property type="entry name" value="2-enoyl-CoA Hydratase, Chain A, domain 1"/>
    <property type="match status" value="1"/>
</dbReference>
<dbReference type="InterPro" id="IPR001753">
    <property type="entry name" value="Enoyl-CoA_hydra/iso"/>
</dbReference>
<dbReference type="PANTHER" id="PTHR43802:SF1">
    <property type="entry name" value="IP11341P-RELATED"/>
    <property type="match status" value="1"/>
</dbReference>
<feature type="region of interest" description="Disordered" evidence="3">
    <location>
        <begin position="268"/>
        <end position="301"/>
    </location>
</feature>
<dbReference type="NCBIfam" id="NF006128">
    <property type="entry name" value="PRK08272.1"/>
    <property type="match status" value="1"/>
</dbReference>
<comment type="caution">
    <text evidence="4">The sequence shown here is derived from an EMBL/GenBank/DDBJ whole genome shotgun (WGS) entry which is preliminary data.</text>
</comment>
<evidence type="ECO:0000256" key="3">
    <source>
        <dbReference type="SAM" id="MobiDB-lite"/>
    </source>
</evidence>
<dbReference type="PROSITE" id="PS00166">
    <property type="entry name" value="ENOYL_COA_HYDRATASE"/>
    <property type="match status" value="1"/>
</dbReference>
<dbReference type="GO" id="GO:0003824">
    <property type="term" value="F:catalytic activity"/>
    <property type="evidence" value="ECO:0007669"/>
    <property type="project" value="InterPro"/>
</dbReference>
<dbReference type="EMBL" id="BMGG01000007">
    <property type="protein sequence ID" value="GGC77239.1"/>
    <property type="molecule type" value="Genomic_DNA"/>
</dbReference>
<dbReference type="CDD" id="cd06558">
    <property type="entry name" value="crotonase-like"/>
    <property type="match status" value="1"/>
</dbReference>
<dbReference type="AlphaFoldDB" id="A0A916UKX0"/>
<dbReference type="Pfam" id="PF00378">
    <property type="entry name" value="ECH_1"/>
    <property type="match status" value="1"/>
</dbReference>
<dbReference type="NCBIfam" id="NF009125">
    <property type="entry name" value="PRK12478.1"/>
    <property type="match status" value="1"/>
</dbReference>
<accession>A0A916UKX0</accession>
<proteinExistence type="inferred from homology"/>
<dbReference type="Proteomes" id="UP000637002">
    <property type="component" value="Unassembled WGS sequence"/>
</dbReference>
<evidence type="ECO:0000313" key="5">
    <source>
        <dbReference type="Proteomes" id="UP000637002"/>
    </source>
</evidence>
<keyword evidence="5" id="KW-1185">Reference proteome</keyword>
<evidence type="ECO:0000313" key="4">
    <source>
        <dbReference type="EMBL" id="GGC77239.1"/>
    </source>
</evidence>
<evidence type="ECO:0000256" key="2">
    <source>
        <dbReference type="RuleBase" id="RU003707"/>
    </source>
</evidence>
<evidence type="ECO:0000256" key="1">
    <source>
        <dbReference type="ARBA" id="ARBA00005254"/>
    </source>
</evidence>
<dbReference type="SUPFAM" id="SSF52096">
    <property type="entry name" value="ClpP/crotonase"/>
    <property type="match status" value="1"/>
</dbReference>
<sequence>MNYEAIDYHVDGASCFITLNRPDDLNTIVPPMLDELESAVGRAIRDRAVKVIILQGAGRSFCAGFNFSGGFSQWDDKIATDGQWDAGRDLMMVTSQELGWVPRFMSLWRSPKPVIAQVHGWCVGGGSEMALCADIVIASEDAQIGTPYARMWGCHHAGMWVYRLGLAKAKELALTGRAVSGREAEQIGLINKAVPFDQLEAEVRSLADQLATIPSSQLASMKLVVNQAYDNMGLGTTQLLGSVMDSMMRNTPEALQFIDKAKRESVQAAVAERDRPFGDYSQGSKPNPAHVVVPPSRRAAR</sequence>
<dbReference type="InterPro" id="IPR018376">
    <property type="entry name" value="Enoyl-CoA_hyd/isom_CS"/>
</dbReference>
<feature type="compositionally biased region" description="Basic and acidic residues" evidence="3">
    <location>
        <begin position="268"/>
        <end position="277"/>
    </location>
</feature>
<dbReference type="InterPro" id="IPR029045">
    <property type="entry name" value="ClpP/crotonase-like_dom_sf"/>
</dbReference>
<dbReference type="PANTHER" id="PTHR43802">
    <property type="entry name" value="ENOYL-COA HYDRATASE"/>
    <property type="match status" value="1"/>
</dbReference>